<dbReference type="AlphaFoldDB" id="A0A815KEW6"/>
<proteinExistence type="predicted"/>
<gene>
    <name evidence="1" type="ORF">EDS130_LOCUS35352</name>
</gene>
<evidence type="ECO:0000313" key="1">
    <source>
        <dbReference type="EMBL" id="CAF1388875.1"/>
    </source>
</evidence>
<dbReference type="EMBL" id="CAJNOJ010000309">
    <property type="protein sequence ID" value="CAF1388875.1"/>
    <property type="molecule type" value="Genomic_DNA"/>
</dbReference>
<protein>
    <submittedName>
        <fullName evidence="1">Uncharacterized protein</fullName>
    </submittedName>
</protein>
<name>A0A815KEW6_ADIRI</name>
<accession>A0A815KEW6</accession>
<dbReference type="Proteomes" id="UP000663852">
    <property type="component" value="Unassembled WGS sequence"/>
</dbReference>
<dbReference type="OrthoDB" id="10044391at2759"/>
<evidence type="ECO:0000313" key="2">
    <source>
        <dbReference type="Proteomes" id="UP000663852"/>
    </source>
</evidence>
<organism evidence="1 2">
    <name type="scientific">Adineta ricciae</name>
    <name type="common">Rotifer</name>
    <dbReference type="NCBI Taxonomy" id="249248"/>
    <lineage>
        <taxon>Eukaryota</taxon>
        <taxon>Metazoa</taxon>
        <taxon>Spiralia</taxon>
        <taxon>Gnathifera</taxon>
        <taxon>Rotifera</taxon>
        <taxon>Eurotatoria</taxon>
        <taxon>Bdelloidea</taxon>
        <taxon>Adinetida</taxon>
        <taxon>Adinetidae</taxon>
        <taxon>Adineta</taxon>
    </lineage>
</organism>
<reference evidence="1" key="1">
    <citation type="submission" date="2021-02" db="EMBL/GenBank/DDBJ databases">
        <authorList>
            <person name="Nowell W R."/>
        </authorList>
    </citation>
    <scope>NUCLEOTIDE SEQUENCE</scope>
</reference>
<comment type="caution">
    <text evidence="1">The sequence shown here is derived from an EMBL/GenBank/DDBJ whole genome shotgun (WGS) entry which is preliminary data.</text>
</comment>
<sequence length="181" mass="21202">MLKRYKTNDMALILKHPKYGTMTRSRESIEKSFANIYKTFSEIVHNGNYHFDDDVLLISDIRESQFNKSDMLALALFYKMNLPCLQYEITTTIDYADEPLNFLTNNNDEKNNINNMRNENSTTKRKKSNRMKKMICSKLVESILLIYQCLLEQITNSIPNDYTCLKTNETEMKKSVSHGEV</sequence>